<evidence type="ECO:0000313" key="2">
    <source>
        <dbReference type="EMBL" id="SMQ50304.1"/>
    </source>
</evidence>
<accession>A0A1X7RS64</accession>
<feature type="compositionally biased region" description="Polar residues" evidence="1">
    <location>
        <begin position="1"/>
        <end position="11"/>
    </location>
</feature>
<evidence type="ECO:0000313" key="3">
    <source>
        <dbReference type="Proteomes" id="UP000215127"/>
    </source>
</evidence>
<proteinExistence type="predicted"/>
<evidence type="ECO:0000256" key="1">
    <source>
        <dbReference type="SAM" id="MobiDB-lite"/>
    </source>
</evidence>
<feature type="region of interest" description="Disordered" evidence="1">
    <location>
        <begin position="1"/>
        <end position="48"/>
    </location>
</feature>
<dbReference type="AlphaFoldDB" id="A0A1X7RS64"/>
<protein>
    <submittedName>
        <fullName evidence="2">Uncharacterized protein</fullName>
    </submittedName>
</protein>
<organism evidence="2 3">
    <name type="scientific">Zymoseptoria tritici (strain ST99CH_3D7)</name>
    <dbReference type="NCBI Taxonomy" id="1276538"/>
    <lineage>
        <taxon>Eukaryota</taxon>
        <taxon>Fungi</taxon>
        <taxon>Dikarya</taxon>
        <taxon>Ascomycota</taxon>
        <taxon>Pezizomycotina</taxon>
        <taxon>Dothideomycetes</taxon>
        <taxon>Dothideomycetidae</taxon>
        <taxon>Mycosphaerellales</taxon>
        <taxon>Mycosphaerellaceae</taxon>
        <taxon>Zymoseptoria</taxon>
    </lineage>
</organism>
<feature type="compositionally biased region" description="Polar residues" evidence="1">
    <location>
        <begin position="27"/>
        <end position="45"/>
    </location>
</feature>
<dbReference type="Proteomes" id="UP000215127">
    <property type="component" value="Chromosome 4"/>
</dbReference>
<gene>
    <name evidence="2" type="ORF">ZT3D7_G5457</name>
</gene>
<name>A0A1X7RS64_ZYMT9</name>
<reference evidence="2 3" key="1">
    <citation type="submission" date="2016-06" db="EMBL/GenBank/DDBJ databases">
        <authorList>
            <person name="Kjaerup R.B."/>
            <person name="Dalgaard T.S."/>
            <person name="Juul-Madsen H.R."/>
        </authorList>
    </citation>
    <scope>NUCLEOTIDE SEQUENCE [LARGE SCALE GENOMIC DNA]</scope>
</reference>
<sequence>MQLVNAPSQEEYNPGDSPSGFLELGNTAKTAPLQQKLPQTSSVSSNRWRNELERRRLHEEDCSASIATIKAAEIARDARLLAKETEDLIAARKYCDEAEDRYMKRKQPNTPAVTGRQHIAAREELHGFTVPATDSDSPFQEIVDRTSALANNQLPSGRETVVPSLSTVWRGNHDTIPSPPAGVDIKRDAGFKKKVSDMRKWQFQEWVKDQDLPPGFTDDERLAMRDPAWPPAQGFFQLGWQLKLSSKGLETAREALAQPSNDDPDKQPDYNRWLVEVTRLENKFAEMFQAWRDWKTTQEAQIRDG</sequence>
<dbReference type="EMBL" id="LT853695">
    <property type="protein sequence ID" value="SMQ50304.1"/>
    <property type="molecule type" value="Genomic_DNA"/>
</dbReference>
<keyword evidence="3" id="KW-1185">Reference proteome</keyword>